<evidence type="ECO:0000313" key="3">
    <source>
        <dbReference type="Proteomes" id="UP000195521"/>
    </source>
</evidence>
<dbReference type="RefSeq" id="XP_028544527.1">
    <property type="nucleotide sequence ID" value="XM_028688726.1"/>
</dbReference>
<dbReference type="AlphaFoldDB" id="A0A1Y1JJU6"/>
<protein>
    <submittedName>
        <fullName evidence="2">Uncharacterized protein</fullName>
    </submittedName>
</protein>
<dbReference type="EMBL" id="BDQF01000012">
    <property type="protein sequence ID" value="GAW81938.1"/>
    <property type="molecule type" value="Genomic_DNA"/>
</dbReference>
<keyword evidence="3" id="KW-1185">Reference proteome</keyword>
<dbReference type="GeneID" id="39748670"/>
<accession>A0A1Y1JJU6</accession>
<proteinExistence type="predicted"/>
<evidence type="ECO:0000313" key="2">
    <source>
        <dbReference type="EMBL" id="GAW81938.1"/>
    </source>
</evidence>
<reference evidence="3" key="1">
    <citation type="submission" date="2017-04" db="EMBL/GenBank/DDBJ databases">
        <title>Plasmodium gonderi genome.</title>
        <authorList>
            <person name="Arisue N."/>
            <person name="Honma H."/>
            <person name="Kawai S."/>
            <person name="Tougan T."/>
            <person name="Tanabe K."/>
            <person name="Horii T."/>
        </authorList>
    </citation>
    <scope>NUCLEOTIDE SEQUENCE [LARGE SCALE GENOMIC DNA]</scope>
    <source>
        <strain evidence="3">ATCC 30045</strain>
    </source>
</reference>
<organism evidence="2 3">
    <name type="scientific">Plasmodium gonderi</name>
    <dbReference type="NCBI Taxonomy" id="77519"/>
    <lineage>
        <taxon>Eukaryota</taxon>
        <taxon>Sar</taxon>
        <taxon>Alveolata</taxon>
        <taxon>Apicomplexa</taxon>
        <taxon>Aconoidasida</taxon>
        <taxon>Haemosporida</taxon>
        <taxon>Plasmodiidae</taxon>
        <taxon>Plasmodium</taxon>
        <taxon>Plasmodium (Plasmodium)</taxon>
    </lineage>
</organism>
<feature type="region of interest" description="Disordered" evidence="1">
    <location>
        <begin position="267"/>
        <end position="292"/>
    </location>
</feature>
<dbReference type="OrthoDB" id="372093at2759"/>
<gene>
    <name evidence="2" type="ORF">PGO_113920</name>
</gene>
<name>A0A1Y1JJU6_PLAGO</name>
<dbReference type="OMA" id="HTCCILA"/>
<sequence>MFNYFLKGFNKCHSRTDVVHLSKQFVKNIYHFDTYEISLCLNKFSKANFQDKEFWNNVCRAITTTDDKVIAKFKIRKKFSKVSQVGERGGEIIPTNAWQNDVTDTYEKQSEEKKCTQRALQNWESRNDSNDNLSNNNTHPVDDDRKDKLLYHFNMEELCLVVNALAKVNVRNDEILKLASQKIITEFDLNTHMVNMIKAISRFAGVGRVGRLSRDELGQSQEPNLFPLEEALEKVYQNYNHVKKNLTERDICILIHLMLTKEIETTREEANEESSTNKNDLQDGQVKERKKKKKLNEMAYKIRGKLINSIKKINHISEQSIALILNACSKSCTKNKNLLDILKIIIILKLKEEKNTCSDIFVSSITHSYSSFYYRDKILYDTISEHVCMNIDKISVKALIIILNSFVNVDILNIKMFNASFNRLAKREVINSLSNQCTSNLITIITKCYSYLNTEKTHFILSLVKRRIRRDFARATQGPRGMAPISLLQSGRFIEDRDKNDGIRGDLAKDDGFRGDLAKDDGIRGDLAKDDGFRGDLAKDDRFRGYLAKDDRFRGNWAKPERFNEPVCQTKQAKGNVFIEGFLTQHLTNIINNLSKLNQADMNMFKIFSHLILKKKKEINKLDLMNITSAYARSGYVDMEMYELIKHYARKYLKNENLKYVEFINLFTSMGTFSLIEKNYKWSSPMEGSTCKFQDIICIMMNRLKGDTTSTAQVHGVNWVYHQRGDNNSSRPLGESSSIRSVIVTGCKKMSSKLPQKEEVQNERNDTHRSSSNYYACINERKNIIENLNIKHTCCILSTMSKLNTHDKQIYEECIKNLKKKIFKMDSRCLTMYLLYVSKFNITPDRYIRDLISKCFKFMHFQNGNVELTTIQGDKNGFLNKMKNLHAQLQTEDIVNAVYIIRSLIKNNIDYRSSMYIIYAYLQLIYRVVISKSRCKNKQNRCREDQNIIKLGESQHEEPIITTLIKNRKLNTQTACILMNSLAFLNTHIYFQNEEYSKMLSWLLLFSFKFMFDKLDIRQESLDKLLYPDISQKKEEKINEIKNIIKKKIDSASIRQLNMTILMSFHFYSFNIFFNSPKWKMTSNLASYPLNLLKYFYFFLKYTPFTHFEKYSSIYNLMNNTKKFINYFDDVSSKIDSITPYMCHKNNNNNTALLTCSTEPFPTISKGEMSIYRTVRQVLKKNNCQDRYIVLSTLTLYMYSVDLLIVQKCQETNLPSRNHHAEEEVDDKKEKKKECIKLCR</sequence>
<dbReference type="Proteomes" id="UP000195521">
    <property type="component" value="Unassembled WGS sequence"/>
</dbReference>
<evidence type="ECO:0000256" key="1">
    <source>
        <dbReference type="SAM" id="MobiDB-lite"/>
    </source>
</evidence>
<comment type="caution">
    <text evidence="2">The sequence shown here is derived from an EMBL/GenBank/DDBJ whole genome shotgun (WGS) entry which is preliminary data.</text>
</comment>